<keyword evidence="3" id="KW-1185">Reference proteome</keyword>
<feature type="region of interest" description="Disordered" evidence="1">
    <location>
        <begin position="1"/>
        <end position="190"/>
    </location>
</feature>
<evidence type="ECO:0008006" key="4">
    <source>
        <dbReference type="Google" id="ProtNLM"/>
    </source>
</evidence>
<feature type="compositionally biased region" description="Pro residues" evidence="1">
    <location>
        <begin position="32"/>
        <end position="45"/>
    </location>
</feature>
<dbReference type="RefSeq" id="WP_344096647.1">
    <property type="nucleotide sequence ID" value="NZ_BAAAHB010000116.1"/>
</dbReference>
<sequence length="689" mass="70538">MTTDSDVTPEPTPERPAGALPGAPGAGTAGPAEPPAPPGAPPGIPGPSAAHADEPAETRAPATGPHAVKPAPAPATTPEPITAPEATTGVPDTPPGCPVTHVDAPQPGTAPDTSPETALPGVLGDGAAESPETPPGAPGIAADCPVTHVDTDSPPSCPVTHVNAPQPATAPDTPPETALPGVGVLGNEPAAAPEPMAGALGALGAPGGPPVLPAGPFGEGPAALHRRPPAGDPAGDPPEAGLPLAEGDPLGGLARALSEAAGVVRDVARAVTAVATDPALLASVGRSPVRGARALRAVARTLLDPAGLGYAPDGGRLGRAAWVGGVLTSRPNLAVDVAVTALKLRIRLCAARHPEFVEEGPVRRMLIAIEADRQTLALRILRQNVRAQGAQRALAALAPCLTEVMAWNALVDENPFNDEAAWCIVKGTRADGDPLLGTRIATWARWDRGPGRAEVLPPDPGFLAGLDDSGSVSGHLRNLAALGNDGRTLVQRVTGPDGITRYLMLLPGMAFGLPRNPTPQDLVGAVTAVGRNDSPYTRAARKALAQAVPVGAEVALIGHSQGGVAAMNLAELPAVNERWRLTHVVAVGAPIDFKRPLDPRTRVVSLVNEHDVVPNLEGRSPVSVFPVPADWLEITWVDPTHDFPQCHNVDVYAQSLDKIVPEARDKVDDLLTPFRGLVEETVVHRLHDR</sequence>
<feature type="compositionally biased region" description="Low complexity" evidence="1">
    <location>
        <begin position="164"/>
        <end position="180"/>
    </location>
</feature>
<dbReference type="InterPro" id="IPR029058">
    <property type="entry name" value="AB_hydrolase_fold"/>
</dbReference>
<reference evidence="2 3" key="1">
    <citation type="journal article" date="2019" name="Int. J. Syst. Evol. Microbiol.">
        <title>The Global Catalogue of Microorganisms (GCM) 10K type strain sequencing project: providing services to taxonomists for standard genome sequencing and annotation.</title>
        <authorList>
            <consortium name="The Broad Institute Genomics Platform"/>
            <consortium name="The Broad Institute Genome Sequencing Center for Infectious Disease"/>
            <person name="Wu L."/>
            <person name="Ma J."/>
        </authorList>
    </citation>
    <scope>NUCLEOTIDE SEQUENCE [LARGE SCALE GENOMIC DNA]</scope>
    <source>
        <strain evidence="2 3">JCM 10649</strain>
    </source>
</reference>
<dbReference type="Gene3D" id="3.40.50.1820">
    <property type="entry name" value="alpha/beta hydrolase"/>
    <property type="match status" value="1"/>
</dbReference>
<proteinExistence type="predicted"/>
<dbReference type="SUPFAM" id="SSF53474">
    <property type="entry name" value="alpha/beta-Hydrolases"/>
    <property type="match status" value="1"/>
</dbReference>
<evidence type="ECO:0000313" key="3">
    <source>
        <dbReference type="Proteomes" id="UP001499895"/>
    </source>
</evidence>
<comment type="caution">
    <text evidence="2">The sequence shown here is derived from an EMBL/GenBank/DDBJ whole genome shotgun (WGS) entry which is preliminary data.</text>
</comment>
<protein>
    <recommendedName>
        <fullName evidence="4">Fungal lipase-like domain-containing protein</fullName>
    </recommendedName>
</protein>
<evidence type="ECO:0000256" key="1">
    <source>
        <dbReference type="SAM" id="MobiDB-lite"/>
    </source>
</evidence>
<feature type="compositionally biased region" description="Low complexity" evidence="1">
    <location>
        <begin position="232"/>
        <end position="244"/>
    </location>
</feature>
<gene>
    <name evidence="2" type="ORF">GCM10009544_59170</name>
</gene>
<feature type="region of interest" description="Disordered" evidence="1">
    <location>
        <begin position="210"/>
        <end position="244"/>
    </location>
</feature>
<feature type="compositionally biased region" description="Low complexity" evidence="1">
    <location>
        <begin position="78"/>
        <end position="88"/>
    </location>
</feature>
<dbReference type="Proteomes" id="UP001499895">
    <property type="component" value="Unassembled WGS sequence"/>
</dbReference>
<evidence type="ECO:0000313" key="2">
    <source>
        <dbReference type="EMBL" id="GAA0490406.1"/>
    </source>
</evidence>
<name>A0ABN1B553_9ACTN</name>
<accession>A0ABN1B553</accession>
<dbReference type="EMBL" id="BAAAHB010000116">
    <property type="protein sequence ID" value="GAA0490406.1"/>
    <property type="molecule type" value="Genomic_DNA"/>
</dbReference>
<organism evidence="2 3">
    <name type="scientific">Streptomyces stramineus</name>
    <dbReference type="NCBI Taxonomy" id="173861"/>
    <lineage>
        <taxon>Bacteria</taxon>
        <taxon>Bacillati</taxon>
        <taxon>Actinomycetota</taxon>
        <taxon>Actinomycetes</taxon>
        <taxon>Kitasatosporales</taxon>
        <taxon>Streptomycetaceae</taxon>
        <taxon>Streptomyces</taxon>
    </lineage>
</organism>